<keyword evidence="4" id="KW-1185">Reference proteome</keyword>
<accession>A0A6N4SRN7</accession>
<evidence type="ECO:0000313" key="3">
    <source>
        <dbReference type="EMBL" id="ABG59015.1"/>
    </source>
</evidence>
<keyword evidence="1" id="KW-1133">Transmembrane helix</keyword>
<keyword evidence="1" id="KW-0812">Transmembrane</keyword>
<feature type="transmembrane region" description="Helical" evidence="1">
    <location>
        <begin position="163"/>
        <end position="182"/>
    </location>
</feature>
<gene>
    <name evidence="3" type="ordered locus">CHU_1748</name>
</gene>
<proteinExistence type="predicted"/>
<dbReference type="EMBL" id="CP000383">
    <property type="protein sequence ID" value="ABG59015.1"/>
    <property type="molecule type" value="Genomic_DNA"/>
</dbReference>
<dbReference type="PANTHER" id="PTHR23028:SF134">
    <property type="entry name" value="PUTATIVE (AFU_ORTHOLOGUE AFUA_4G08520)-RELATED"/>
    <property type="match status" value="1"/>
</dbReference>
<feature type="transmembrane region" description="Helical" evidence="1">
    <location>
        <begin position="224"/>
        <end position="242"/>
    </location>
</feature>
<feature type="transmembrane region" description="Helical" evidence="1">
    <location>
        <begin position="281"/>
        <end position="299"/>
    </location>
</feature>
<dbReference type="GO" id="GO:0016747">
    <property type="term" value="F:acyltransferase activity, transferring groups other than amino-acyl groups"/>
    <property type="evidence" value="ECO:0007669"/>
    <property type="project" value="InterPro"/>
</dbReference>
<sequence length="346" mass="39375">MRPHYPILDGLRGTAALLVVIFHLFEASFPVYTDNPMHHGYLAVDFFFLLSGFVVAYAYDDRWEYMSVIDFFKIRFVRLHPLVMLSVVISVLAFALDPYNNSEQIPALKIIGVTLLTFTLLPTPDLRGWGETHTLNGPLWSLFQEYMANIFYAWFGHRIGIKLLWGLVLISACVLTATSIHHGDIGTGWSYETFWIAFVRMVFPFLAGILLFRSRKLIRIPMAYAICSALLFFLFSLPVFAYNGLYDAVCIIFVFPFIIAAGAGGTISGKWAKVCKFSGDISYPIYIIHYPFIYIYTSWVGIKKPAPTELFAVGSGLFILFIVLAFAALKLYDEPFRAWLKKRILK</sequence>
<organism evidence="3 4">
    <name type="scientific">Cytophaga hutchinsonii (strain ATCC 33406 / DSM 1761 / CIP 103989 / NBRC 15051 / NCIMB 9469 / D465)</name>
    <dbReference type="NCBI Taxonomy" id="269798"/>
    <lineage>
        <taxon>Bacteria</taxon>
        <taxon>Pseudomonadati</taxon>
        <taxon>Bacteroidota</taxon>
        <taxon>Cytophagia</taxon>
        <taxon>Cytophagales</taxon>
        <taxon>Cytophagaceae</taxon>
        <taxon>Cytophaga</taxon>
    </lineage>
</organism>
<dbReference type="KEGG" id="chu:CHU_1748"/>
<dbReference type="AlphaFoldDB" id="A0A6N4SRN7"/>
<feature type="transmembrane region" description="Helical" evidence="1">
    <location>
        <begin position="15"/>
        <end position="33"/>
    </location>
</feature>
<keyword evidence="1" id="KW-0472">Membrane</keyword>
<evidence type="ECO:0000256" key="1">
    <source>
        <dbReference type="SAM" id="Phobius"/>
    </source>
</evidence>
<feature type="transmembrane region" description="Helical" evidence="1">
    <location>
        <begin position="79"/>
        <end position="96"/>
    </location>
</feature>
<evidence type="ECO:0000259" key="2">
    <source>
        <dbReference type="Pfam" id="PF01757"/>
    </source>
</evidence>
<feature type="transmembrane region" description="Helical" evidence="1">
    <location>
        <begin position="40"/>
        <end position="59"/>
    </location>
</feature>
<dbReference type="InterPro" id="IPR050879">
    <property type="entry name" value="Acyltransferase_3"/>
</dbReference>
<reference evidence="3 4" key="1">
    <citation type="journal article" date="2007" name="Appl. Environ. Microbiol.">
        <title>Genome sequence of the cellulolytic gliding bacterium Cytophaga hutchinsonii.</title>
        <authorList>
            <person name="Xie G."/>
            <person name="Bruce D.C."/>
            <person name="Challacombe J.F."/>
            <person name="Chertkov O."/>
            <person name="Detter J.C."/>
            <person name="Gilna P."/>
            <person name="Han C.S."/>
            <person name="Lucas S."/>
            <person name="Misra M."/>
            <person name="Myers G.L."/>
            <person name="Richardson P."/>
            <person name="Tapia R."/>
            <person name="Thayer N."/>
            <person name="Thompson L.S."/>
            <person name="Brettin T.S."/>
            <person name="Henrissat B."/>
            <person name="Wilson D.B."/>
            <person name="McBride M.J."/>
        </authorList>
    </citation>
    <scope>NUCLEOTIDE SEQUENCE [LARGE SCALE GENOMIC DNA]</scope>
    <source>
        <strain evidence="4">ATCC 33406 / DSM 1761 / CIP 103989 / NBRC 15051 / NCIMB 9469 / D465</strain>
    </source>
</reference>
<feature type="transmembrane region" description="Helical" evidence="1">
    <location>
        <begin position="248"/>
        <end position="269"/>
    </location>
</feature>
<name>A0A6N4SRN7_CYTH3</name>
<dbReference type="RefSeq" id="WP_011585132.1">
    <property type="nucleotide sequence ID" value="NC_008255.1"/>
</dbReference>
<dbReference type="Proteomes" id="UP000001822">
    <property type="component" value="Chromosome"/>
</dbReference>
<dbReference type="Pfam" id="PF01757">
    <property type="entry name" value="Acyl_transf_3"/>
    <property type="match status" value="1"/>
</dbReference>
<feature type="transmembrane region" description="Helical" evidence="1">
    <location>
        <begin position="311"/>
        <end position="332"/>
    </location>
</feature>
<keyword evidence="3" id="KW-0808">Transferase</keyword>
<dbReference type="InterPro" id="IPR002656">
    <property type="entry name" value="Acyl_transf_3_dom"/>
</dbReference>
<evidence type="ECO:0000313" key="4">
    <source>
        <dbReference type="Proteomes" id="UP000001822"/>
    </source>
</evidence>
<feature type="transmembrane region" description="Helical" evidence="1">
    <location>
        <begin position="194"/>
        <end position="212"/>
    </location>
</feature>
<keyword evidence="3" id="KW-0012">Acyltransferase</keyword>
<protein>
    <submittedName>
        <fullName evidence="3">Acyltransferase</fullName>
    </submittedName>
</protein>
<feature type="domain" description="Acyltransferase 3" evidence="2">
    <location>
        <begin position="8"/>
        <end position="325"/>
    </location>
</feature>
<dbReference type="PANTHER" id="PTHR23028">
    <property type="entry name" value="ACETYLTRANSFERASE"/>
    <property type="match status" value="1"/>
</dbReference>
<dbReference type="OrthoDB" id="9796461at2"/>